<feature type="compositionally biased region" description="Acidic residues" evidence="1">
    <location>
        <begin position="267"/>
        <end position="278"/>
    </location>
</feature>
<sequence>MQVTIPEFYIALVLSEGGEPSPAEYENLRLATCKHLLERLSAAYSNIGKVDLKFLATEFGTKKPDPKFQVFVEAEATISCSGTQPKAQDILETLLGTFDRDFLLRSVRLLEGSPFASAVEVQARRLKRPTAGGSVKAPAFYMAFVCSRKPSVNPSSQEKERFLQLTQEEAIRQLRKQYDTDFDELSLSIVKTEINESAGKPEPQYNLFVQFEATAKFSQNTPSPNELFQGLGRLVNAEYLQGVQRVGDSFMTLTTMVLRLCIFTDGPEPEEDEAEDGEGAGGGGDGEEEPDVVNVRLEFFVALVVRTLSTMPEESELEMFDGCITKFFTRVLKRAFRGRFLGLEIVDKDPEFEKGCPLPRFNMLHQYQVNLQFYDPAPGEFKILSKITQGNVGPLFDAIKKLESDVWRQSAEATMGRAVEKPPTDVAFGGSIFEEKKEVEPVVEPEPEPKAAPPPPKKEPEIPEKPVEKTPVRKSPSPPKKKPTPPKKKPTPPKKKAVVPKAPPPKPVGPQIVSVRSYDIFSAYQVRDKQMDNLKVEPTAGDYDALVDATKRFYVNHLKTEYGSKFHHMALSVRNVPLWGAGKPDHWYNVYIDWDIEVSFVVAPDEDAPTRWELTKTLVSAGCNQYLRSYVRGLEGTAFAHTSAVFTKQVAV</sequence>
<comment type="caution">
    <text evidence="2">The sequence shown here is derived from an EMBL/GenBank/DDBJ whole genome shotgun (WGS) entry which is preliminary data.</text>
</comment>
<feature type="compositionally biased region" description="Basic and acidic residues" evidence="1">
    <location>
        <begin position="456"/>
        <end position="471"/>
    </location>
</feature>
<dbReference type="AlphaFoldDB" id="A0A9N8EIR4"/>
<feature type="compositionally biased region" description="Basic residues" evidence="1">
    <location>
        <begin position="479"/>
        <end position="498"/>
    </location>
</feature>
<protein>
    <submittedName>
        <fullName evidence="2">Uncharacterized protein</fullName>
    </submittedName>
</protein>
<evidence type="ECO:0000256" key="1">
    <source>
        <dbReference type="SAM" id="MobiDB-lite"/>
    </source>
</evidence>
<evidence type="ECO:0000313" key="3">
    <source>
        <dbReference type="Proteomes" id="UP001153069"/>
    </source>
</evidence>
<evidence type="ECO:0000313" key="2">
    <source>
        <dbReference type="EMBL" id="CAB9519230.1"/>
    </source>
</evidence>
<feature type="region of interest" description="Disordered" evidence="1">
    <location>
        <begin position="437"/>
        <end position="509"/>
    </location>
</feature>
<keyword evidence="3" id="KW-1185">Reference proteome</keyword>
<reference evidence="2" key="1">
    <citation type="submission" date="2020-06" db="EMBL/GenBank/DDBJ databases">
        <authorList>
            <consortium name="Plant Systems Biology data submission"/>
        </authorList>
    </citation>
    <scope>NUCLEOTIDE SEQUENCE</scope>
    <source>
        <strain evidence="2">D6</strain>
    </source>
</reference>
<organism evidence="2 3">
    <name type="scientific">Seminavis robusta</name>
    <dbReference type="NCBI Taxonomy" id="568900"/>
    <lineage>
        <taxon>Eukaryota</taxon>
        <taxon>Sar</taxon>
        <taxon>Stramenopiles</taxon>
        <taxon>Ochrophyta</taxon>
        <taxon>Bacillariophyta</taxon>
        <taxon>Bacillariophyceae</taxon>
        <taxon>Bacillariophycidae</taxon>
        <taxon>Naviculales</taxon>
        <taxon>Naviculaceae</taxon>
        <taxon>Seminavis</taxon>
    </lineage>
</organism>
<name>A0A9N8EIR4_9STRA</name>
<feature type="region of interest" description="Disordered" evidence="1">
    <location>
        <begin position="267"/>
        <end position="288"/>
    </location>
</feature>
<accession>A0A9N8EIR4</accession>
<dbReference type="Proteomes" id="UP001153069">
    <property type="component" value="Unassembled WGS sequence"/>
</dbReference>
<dbReference type="EMBL" id="CAICTM010000997">
    <property type="protein sequence ID" value="CAB9519230.1"/>
    <property type="molecule type" value="Genomic_DNA"/>
</dbReference>
<proteinExistence type="predicted"/>
<gene>
    <name evidence="2" type="ORF">SEMRO_999_G229680.1</name>
</gene>